<keyword evidence="11" id="KW-1185">Reference proteome</keyword>
<sequence>MNNERPSWQRRAVVLPVVTALVLAFQLAPIVFVVIFSFNEGRSIGSFTTWSVRWYESLFANESLLESLWLSTWVAFVVAVIATFVGTALALALSRLRRAEAAVPGGLLGLVFVTPEIALGVSLLLLFSTAGLTLSPVTIIVGHVTFCIAYVAFVVRARLETLRPDVEEAARDLGATLFGVVRLVILPQIAPAAIVAFALAFLLSFDDFVVSFFASGVDISPLPVYIYGMLRLGVTPEINAIGTIMIAAALLLGVIGFVVALRRGIVKQMTGAAQGD</sequence>
<name>A0A916NMT3_9MICO</name>
<feature type="transmembrane region" description="Helical" evidence="8">
    <location>
        <begin position="12"/>
        <end position="38"/>
    </location>
</feature>
<gene>
    <name evidence="10" type="ORF">LEUCIP111803_01104</name>
</gene>
<dbReference type="GO" id="GO:0055085">
    <property type="term" value="P:transmembrane transport"/>
    <property type="evidence" value="ECO:0007669"/>
    <property type="project" value="InterPro"/>
</dbReference>
<evidence type="ECO:0000256" key="2">
    <source>
        <dbReference type="ARBA" id="ARBA00007069"/>
    </source>
</evidence>
<reference evidence="10" key="1">
    <citation type="submission" date="2021-06" db="EMBL/GenBank/DDBJ databases">
        <authorList>
            <person name="Criscuolo A."/>
        </authorList>
    </citation>
    <scope>NUCLEOTIDE SEQUENCE</scope>
    <source>
        <strain evidence="10">CIP111803</strain>
    </source>
</reference>
<keyword evidence="6 8" id="KW-1133">Transmembrane helix</keyword>
<evidence type="ECO:0000256" key="8">
    <source>
        <dbReference type="RuleBase" id="RU363032"/>
    </source>
</evidence>
<proteinExistence type="inferred from homology"/>
<keyword evidence="7 8" id="KW-0472">Membrane</keyword>
<feature type="transmembrane region" description="Helical" evidence="8">
    <location>
        <begin position="68"/>
        <end position="93"/>
    </location>
</feature>
<dbReference type="PANTHER" id="PTHR43848:SF2">
    <property type="entry name" value="PUTRESCINE TRANSPORT SYSTEM PERMEASE PROTEIN POTI"/>
    <property type="match status" value="1"/>
</dbReference>
<organism evidence="10 11">
    <name type="scientific">Leucobacter soli</name>
    <dbReference type="NCBI Taxonomy" id="2812850"/>
    <lineage>
        <taxon>Bacteria</taxon>
        <taxon>Bacillati</taxon>
        <taxon>Actinomycetota</taxon>
        <taxon>Actinomycetes</taxon>
        <taxon>Micrococcales</taxon>
        <taxon>Microbacteriaceae</taxon>
        <taxon>Leucobacter</taxon>
    </lineage>
</organism>
<evidence type="ECO:0000256" key="1">
    <source>
        <dbReference type="ARBA" id="ARBA00004651"/>
    </source>
</evidence>
<keyword evidence="5 8" id="KW-0812">Transmembrane</keyword>
<dbReference type="AlphaFoldDB" id="A0A916NMT3"/>
<feature type="transmembrane region" description="Helical" evidence="8">
    <location>
        <begin position="105"/>
        <end position="127"/>
    </location>
</feature>
<dbReference type="PANTHER" id="PTHR43848">
    <property type="entry name" value="PUTRESCINE TRANSPORT SYSTEM PERMEASE PROTEIN POTI"/>
    <property type="match status" value="1"/>
</dbReference>
<evidence type="ECO:0000256" key="7">
    <source>
        <dbReference type="ARBA" id="ARBA00023136"/>
    </source>
</evidence>
<evidence type="ECO:0000256" key="5">
    <source>
        <dbReference type="ARBA" id="ARBA00022692"/>
    </source>
</evidence>
<feature type="transmembrane region" description="Helical" evidence="8">
    <location>
        <begin position="176"/>
        <end position="202"/>
    </location>
</feature>
<accession>A0A916NMT3</accession>
<evidence type="ECO:0000259" key="9">
    <source>
        <dbReference type="PROSITE" id="PS50928"/>
    </source>
</evidence>
<evidence type="ECO:0000313" key="11">
    <source>
        <dbReference type="Proteomes" id="UP000693892"/>
    </source>
</evidence>
<comment type="similarity">
    <text evidence="2">Belongs to the binding-protein-dependent transport system permease family. CysTW subfamily.</text>
</comment>
<dbReference type="InterPro" id="IPR000515">
    <property type="entry name" value="MetI-like"/>
</dbReference>
<dbReference type="EMBL" id="CAJVAP010000010">
    <property type="protein sequence ID" value="CAG7608322.1"/>
    <property type="molecule type" value="Genomic_DNA"/>
</dbReference>
<dbReference type="Proteomes" id="UP000693892">
    <property type="component" value="Unassembled WGS sequence"/>
</dbReference>
<feature type="transmembrane region" description="Helical" evidence="8">
    <location>
        <begin position="240"/>
        <end position="261"/>
    </location>
</feature>
<dbReference type="GO" id="GO:0005886">
    <property type="term" value="C:plasma membrane"/>
    <property type="evidence" value="ECO:0007669"/>
    <property type="project" value="UniProtKB-SubCell"/>
</dbReference>
<dbReference type="InterPro" id="IPR051789">
    <property type="entry name" value="Bact_Polyamine_Transport"/>
</dbReference>
<dbReference type="PROSITE" id="PS50928">
    <property type="entry name" value="ABC_TM1"/>
    <property type="match status" value="1"/>
</dbReference>
<dbReference type="Pfam" id="PF00528">
    <property type="entry name" value="BPD_transp_1"/>
    <property type="match status" value="1"/>
</dbReference>
<dbReference type="CDD" id="cd06261">
    <property type="entry name" value="TM_PBP2"/>
    <property type="match status" value="1"/>
</dbReference>
<feature type="domain" description="ABC transmembrane type-1" evidence="9">
    <location>
        <begin position="68"/>
        <end position="256"/>
    </location>
</feature>
<comment type="subcellular location">
    <subcellularLocation>
        <location evidence="1 8">Cell membrane</location>
        <topology evidence="1 8">Multi-pass membrane protein</topology>
    </subcellularLocation>
</comment>
<evidence type="ECO:0000256" key="3">
    <source>
        <dbReference type="ARBA" id="ARBA00022448"/>
    </source>
</evidence>
<protein>
    <recommendedName>
        <fullName evidence="9">ABC transmembrane type-1 domain-containing protein</fullName>
    </recommendedName>
</protein>
<evidence type="ECO:0000256" key="4">
    <source>
        <dbReference type="ARBA" id="ARBA00022475"/>
    </source>
</evidence>
<keyword evidence="4" id="KW-1003">Cell membrane</keyword>
<keyword evidence="3 8" id="KW-0813">Transport</keyword>
<comment type="caution">
    <text evidence="10">The sequence shown here is derived from an EMBL/GenBank/DDBJ whole genome shotgun (WGS) entry which is preliminary data.</text>
</comment>
<evidence type="ECO:0000313" key="10">
    <source>
        <dbReference type="EMBL" id="CAG7608322.1"/>
    </source>
</evidence>
<evidence type="ECO:0000256" key="6">
    <source>
        <dbReference type="ARBA" id="ARBA00022989"/>
    </source>
</evidence>
<dbReference type="RefSeq" id="WP_218114729.1">
    <property type="nucleotide sequence ID" value="NZ_CAJVAP010000010.1"/>
</dbReference>
<feature type="transmembrane region" description="Helical" evidence="8">
    <location>
        <begin position="133"/>
        <end position="155"/>
    </location>
</feature>